<dbReference type="PANTHER" id="PTHR37953:SF1">
    <property type="entry name" value="UPF0127 PROTEIN MJ1496"/>
    <property type="match status" value="1"/>
</dbReference>
<evidence type="ECO:0000313" key="2">
    <source>
        <dbReference type="Proteomes" id="UP001597532"/>
    </source>
</evidence>
<protein>
    <submittedName>
        <fullName evidence="1">DUF192 domain-containing protein</fullName>
    </submittedName>
</protein>
<dbReference type="EMBL" id="JBHUOK010000008">
    <property type="protein sequence ID" value="MFD2788875.1"/>
    <property type="molecule type" value="Genomic_DNA"/>
</dbReference>
<evidence type="ECO:0000313" key="1">
    <source>
        <dbReference type="EMBL" id="MFD2788875.1"/>
    </source>
</evidence>
<comment type="caution">
    <text evidence="1">The sequence shown here is derived from an EMBL/GenBank/DDBJ whole genome shotgun (WGS) entry which is preliminary data.</text>
</comment>
<sequence length="163" mass="18392">MKYSKVVFILIAIFTIVVSCKEDEKAIIKTESIAFKKEGSLKIVQQETDSILASLDIEIADNEYETATGLMYRSSMEAKQAMLFIFEDVAMRSFYMKNTEIALDILYIDDNKKIVSFQKNAQPFNESGLSSKVPAKYVLEINAGMSDKWKLAIGDSIAYEKTP</sequence>
<dbReference type="InterPro" id="IPR003795">
    <property type="entry name" value="DUF192"/>
</dbReference>
<proteinExistence type="predicted"/>
<name>A0ABW5VEJ4_9FLAO</name>
<reference evidence="2" key="1">
    <citation type="journal article" date="2019" name="Int. J. Syst. Evol. Microbiol.">
        <title>The Global Catalogue of Microorganisms (GCM) 10K type strain sequencing project: providing services to taxonomists for standard genome sequencing and annotation.</title>
        <authorList>
            <consortium name="The Broad Institute Genomics Platform"/>
            <consortium name="The Broad Institute Genome Sequencing Center for Infectious Disease"/>
            <person name="Wu L."/>
            <person name="Ma J."/>
        </authorList>
    </citation>
    <scope>NUCLEOTIDE SEQUENCE [LARGE SCALE GENOMIC DNA]</scope>
    <source>
        <strain evidence="2">KCTC 52924</strain>
    </source>
</reference>
<dbReference type="InterPro" id="IPR038695">
    <property type="entry name" value="Saro_0823-like_sf"/>
</dbReference>
<keyword evidence="2" id="KW-1185">Reference proteome</keyword>
<dbReference type="Gene3D" id="2.60.120.1140">
    <property type="entry name" value="Protein of unknown function DUF192"/>
    <property type="match status" value="1"/>
</dbReference>
<dbReference type="Proteomes" id="UP001597532">
    <property type="component" value="Unassembled WGS sequence"/>
</dbReference>
<dbReference type="PROSITE" id="PS51257">
    <property type="entry name" value="PROKAR_LIPOPROTEIN"/>
    <property type="match status" value="1"/>
</dbReference>
<dbReference type="Pfam" id="PF02643">
    <property type="entry name" value="DUF192"/>
    <property type="match status" value="1"/>
</dbReference>
<organism evidence="1 2">
    <name type="scientific">Arenibacter antarcticus</name>
    <dbReference type="NCBI Taxonomy" id="2040469"/>
    <lineage>
        <taxon>Bacteria</taxon>
        <taxon>Pseudomonadati</taxon>
        <taxon>Bacteroidota</taxon>
        <taxon>Flavobacteriia</taxon>
        <taxon>Flavobacteriales</taxon>
        <taxon>Flavobacteriaceae</taxon>
        <taxon>Arenibacter</taxon>
    </lineage>
</organism>
<gene>
    <name evidence="1" type="ORF">ACFS1K_03790</name>
</gene>
<accession>A0ABW5VEJ4</accession>
<dbReference type="RefSeq" id="WP_251809169.1">
    <property type="nucleotide sequence ID" value="NZ_CP166679.1"/>
</dbReference>
<dbReference type="PANTHER" id="PTHR37953">
    <property type="entry name" value="UPF0127 PROTEIN MJ1496"/>
    <property type="match status" value="1"/>
</dbReference>